<name>A0ABW7I4Z4_9RHOB</name>
<evidence type="ECO:0000259" key="2">
    <source>
        <dbReference type="PROSITE" id="PS50263"/>
    </source>
</evidence>
<dbReference type="InterPro" id="IPR003010">
    <property type="entry name" value="C-N_Hydrolase"/>
</dbReference>
<dbReference type="InterPro" id="IPR050345">
    <property type="entry name" value="Aliph_Amidase/BUP"/>
</dbReference>
<keyword evidence="4" id="KW-1185">Reference proteome</keyword>
<dbReference type="InterPro" id="IPR036526">
    <property type="entry name" value="C-N_Hydrolase_sf"/>
</dbReference>
<dbReference type="RefSeq" id="WP_377168508.1">
    <property type="nucleotide sequence ID" value="NZ_JBHTJC010000001.1"/>
</dbReference>
<dbReference type="SUPFAM" id="SSF56317">
    <property type="entry name" value="Carbon-nitrogen hydrolase"/>
    <property type="match status" value="1"/>
</dbReference>
<dbReference type="CDD" id="cd07586">
    <property type="entry name" value="nitrilase_8"/>
    <property type="match status" value="1"/>
</dbReference>
<sequence>MSKILKTGVAQFASAIGDVDANIETHLDWIAQGRAKGLDLLVMPELSLTGHHGCETLLDTAMLRDDARLRRLAEASGQMVTIVGFIEEGPAAQFYNSCAVLRNGGIEFLHRKVNIPSYGMLEEGKHYATGRFVDTFEMGAHWKAGLLICADLWNPALVHLAFLHGATCLVCPVSSGVEAVGVDFDNPGGWALTMRFYAMMYGAPAIMANRTGTERGLTFWGGSRLVDAFGKEVAVAGTGEELIHADLDFGQVRRARHLLPTVRDSNISLVHRETGRLLETLGVPDFIRRDG</sequence>
<evidence type="ECO:0000313" key="4">
    <source>
        <dbReference type="Proteomes" id="UP001607157"/>
    </source>
</evidence>
<reference evidence="3 4" key="1">
    <citation type="submission" date="2024-10" db="EMBL/GenBank/DDBJ databases">
        <authorList>
            <person name="Yang X.-N."/>
        </authorList>
    </citation>
    <scope>NUCLEOTIDE SEQUENCE [LARGE SCALE GENOMIC DNA]</scope>
    <source>
        <strain evidence="3 4">CAU 1059</strain>
    </source>
</reference>
<dbReference type="PANTHER" id="PTHR43674:SF2">
    <property type="entry name" value="BETA-UREIDOPROPIONASE"/>
    <property type="match status" value="1"/>
</dbReference>
<feature type="domain" description="CN hydrolase" evidence="2">
    <location>
        <begin position="5"/>
        <end position="249"/>
    </location>
</feature>
<dbReference type="PANTHER" id="PTHR43674">
    <property type="entry name" value="NITRILASE C965.09-RELATED"/>
    <property type="match status" value="1"/>
</dbReference>
<dbReference type="Gene3D" id="3.60.110.10">
    <property type="entry name" value="Carbon-nitrogen hydrolase"/>
    <property type="match status" value="1"/>
</dbReference>
<dbReference type="GO" id="GO:0016787">
    <property type="term" value="F:hydrolase activity"/>
    <property type="evidence" value="ECO:0007669"/>
    <property type="project" value="UniProtKB-KW"/>
</dbReference>
<dbReference type="Proteomes" id="UP001607157">
    <property type="component" value="Unassembled WGS sequence"/>
</dbReference>
<evidence type="ECO:0000313" key="3">
    <source>
        <dbReference type="EMBL" id="MFH0253017.1"/>
    </source>
</evidence>
<organism evidence="3 4">
    <name type="scientific">Roseovarius aquimarinus</name>
    <dbReference type="NCBI Taxonomy" id="1229156"/>
    <lineage>
        <taxon>Bacteria</taxon>
        <taxon>Pseudomonadati</taxon>
        <taxon>Pseudomonadota</taxon>
        <taxon>Alphaproteobacteria</taxon>
        <taxon>Rhodobacterales</taxon>
        <taxon>Roseobacteraceae</taxon>
        <taxon>Roseovarius</taxon>
    </lineage>
</organism>
<protein>
    <submittedName>
        <fullName evidence="3">Nitrilase-related carbon-nitrogen hydrolase</fullName>
    </submittedName>
</protein>
<evidence type="ECO:0000256" key="1">
    <source>
        <dbReference type="ARBA" id="ARBA00022801"/>
    </source>
</evidence>
<proteinExistence type="predicted"/>
<keyword evidence="1 3" id="KW-0378">Hydrolase</keyword>
<dbReference type="Pfam" id="PF00795">
    <property type="entry name" value="CN_hydrolase"/>
    <property type="match status" value="1"/>
</dbReference>
<gene>
    <name evidence="3" type="ORF">ACGRVM_03880</name>
</gene>
<accession>A0ABW7I4Z4</accession>
<dbReference type="PROSITE" id="PS50263">
    <property type="entry name" value="CN_HYDROLASE"/>
    <property type="match status" value="1"/>
</dbReference>
<dbReference type="EMBL" id="JBIHMM010000001">
    <property type="protein sequence ID" value="MFH0253017.1"/>
    <property type="molecule type" value="Genomic_DNA"/>
</dbReference>
<comment type="caution">
    <text evidence="3">The sequence shown here is derived from an EMBL/GenBank/DDBJ whole genome shotgun (WGS) entry which is preliminary data.</text>
</comment>